<accession>A0AAN7WL11</accession>
<dbReference type="PANTHER" id="PTHR31465">
    <property type="entry name" value="PROTEIN RTA1-RELATED"/>
    <property type="match status" value="1"/>
</dbReference>
<keyword evidence="3 6" id="KW-0812">Transmembrane</keyword>
<dbReference type="Proteomes" id="UP001306508">
    <property type="component" value="Unassembled WGS sequence"/>
</dbReference>
<keyword evidence="8" id="KW-1185">Reference proteome</keyword>
<dbReference type="Pfam" id="PF04479">
    <property type="entry name" value="RTA1"/>
    <property type="match status" value="1"/>
</dbReference>
<protein>
    <submittedName>
        <fullName evidence="7">Uncharacterized protein</fullName>
    </submittedName>
</protein>
<feature type="transmembrane region" description="Helical" evidence="6">
    <location>
        <begin position="261"/>
        <end position="282"/>
    </location>
</feature>
<proteinExistence type="inferred from homology"/>
<organism evidence="7 8">
    <name type="scientific">Arxiozyma heterogenica</name>
    <dbReference type="NCBI Taxonomy" id="278026"/>
    <lineage>
        <taxon>Eukaryota</taxon>
        <taxon>Fungi</taxon>
        <taxon>Dikarya</taxon>
        <taxon>Ascomycota</taxon>
        <taxon>Saccharomycotina</taxon>
        <taxon>Saccharomycetes</taxon>
        <taxon>Saccharomycetales</taxon>
        <taxon>Saccharomycetaceae</taxon>
        <taxon>Arxiozyma</taxon>
    </lineage>
</organism>
<evidence type="ECO:0000313" key="8">
    <source>
        <dbReference type="Proteomes" id="UP001306508"/>
    </source>
</evidence>
<comment type="caution">
    <text evidence="7">The sequence shown here is derived from an EMBL/GenBank/DDBJ whole genome shotgun (WGS) entry which is preliminary data.</text>
</comment>
<dbReference type="AlphaFoldDB" id="A0AAN7WL11"/>
<evidence type="ECO:0000256" key="6">
    <source>
        <dbReference type="SAM" id="Phobius"/>
    </source>
</evidence>
<feature type="transmembrane region" description="Helical" evidence="6">
    <location>
        <begin position="224"/>
        <end position="241"/>
    </location>
</feature>
<feature type="transmembrane region" description="Helical" evidence="6">
    <location>
        <begin position="146"/>
        <end position="168"/>
    </location>
</feature>
<sequence>MNTTNNTTSSNQFEFYQYNPKIGASIFFTIMFCITFIVLLILVIKYTCKNRYKVKSWSQLENARYYALGKLTGAYIPLLVGCATEIAGYIGRSVSAKNKELMGPYIEQSILLLIAPTLFAGSIYMIFGRMAYLLYEEKMMIMPAKFSTMIFVIGDIFSLFLQGAGGGVMAQENGHNTGSALVTIGLFVQIAFFGLFIINEIIFYHRIGKTSNNIPKKSKSWKSLNLILLINSILILIRSIVRVVEFLEGFSGYISSHEWFLYVFDALPMFCLTLIFTSTFGISNLYKLQEESVDIQVYNVIVDIEADKEKNNKNEKFEI</sequence>
<gene>
    <name evidence="7" type="ORF">RI543_004108</name>
</gene>
<dbReference type="InterPro" id="IPR007568">
    <property type="entry name" value="RTA1"/>
</dbReference>
<evidence type="ECO:0000256" key="5">
    <source>
        <dbReference type="ARBA" id="ARBA00023136"/>
    </source>
</evidence>
<name>A0AAN7WL11_9SACH</name>
<dbReference type="GO" id="GO:0016020">
    <property type="term" value="C:membrane"/>
    <property type="evidence" value="ECO:0007669"/>
    <property type="project" value="UniProtKB-SubCell"/>
</dbReference>
<feature type="transmembrane region" description="Helical" evidence="6">
    <location>
        <begin position="65"/>
        <end position="90"/>
    </location>
</feature>
<evidence type="ECO:0000256" key="2">
    <source>
        <dbReference type="ARBA" id="ARBA00009969"/>
    </source>
</evidence>
<comment type="subcellular location">
    <subcellularLocation>
        <location evidence="1">Membrane</location>
        <topology evidence="1">Multi-pass membrane protein</topology>
    </subcellularLocation>
</comment>
<comment type="similarity">
    <text evidence="2">Belongs to the lipid-translocating exporter (LTE) (TC 9.A.26.1) family.</text>
</comment>
<keyword evidence="4 6" id="KW-1133">Transmembrane helix</keyword>
<evidence type="ECO:0000256" key="3">
    <source>
        <dbReference type="ARBA" id="ARBA00022692"/>
    </source>
</evidence>
<evidence type="ECO:0000256" key="4">
    <source>
        <dbReference type="ARBA" id="ARBA00022989"/>
    </source>
</evidence>
<dbReference type="EMBL" id="JAWIZZ010000053">
    <property type="protein sequence ID" value="KAK5778443.1"/>
    <property type="molecule type" value="Genomic_DNA"/>
</dbReference>
<evidence type="ECO:0000313" key="7">
    <source>
        <dbReference type="EMBL" id="KAK5778443.1"/>
    </source>
</evidence>
<feature type="transmembrane region" description="Helical" evidence="6">
    <location>
        <begin position="22"/>
        <end position="44"/>
    </location>
</feature>
<feature type="transmembrane region" description="Helical" evidence="6">
    <location>
        <begin position="110"/>
        <end position="134"/>
    </location>
</feature>
<feature type="transmembrane region" description="Helical" evidence="6">
    <location>
        <begin position="180"/>
        <end position="203"/>
    </location>
</feature>
<keyword evidence="5 6" id="KW-0472">Membrane</keyword>
<dbReference type="PANTHER" id="PTHR31465:SF1">
    <property type="entry name" value="PROTEIN RTA1-RELATED"/>
    <property type="match status" value="1"/>
</dbReference>
<evidence type="ECO:0000256" key="1">
    <source>
        <dbReference type="ARBA" id="ARBA00004141"/>
    </source>
</evidence>
<reference evidence="8" key="1">
    <citation type="submission" date="2023-07" db="EMBL/GenBank/DDBJ databases">
        <title>A draft genome of Kazachstania heterogenica Y-27499.</title>
        <authorList>
            <person name="Donic C."/>
            <person name="Kralova J.S."/>
            <person name="Fidel L."/>
            <person name="Ben-Dor S."/>
            <person name="Jung S."/>
        </authorList>
    </citation>
    <scope>NUCLEOTIDE SEQUENCE [LARGE SCALE GENOMIC DNA]</scope>
    <source>
        <strain evidence="8">Y27499</strain>
    </source>
</reference>